<dbReference type="Proteomes" id="UP000887458">
    <property type="component" value="Unassembled WGS sequence"/>
</dbReference>
<dbReference type="EMBL" id="NJHN03000117">
    <property type="protein sequence ID" value="KAH9413925.1"/>
    <property type="molecule type" value="Genomic_DNA"/>
</dbReference>
<keyword evidence="2" id="KW-1185">Reference proteome</keyword>
<evidence type="ECO:0000313" key="1">
    <source>
        <dbReference type="EMBL" id="KAH9413925.1"/>
    </source>
</evidence>
<proteinExistence type="predicted"/>
<comment type="caution">
    <text evidence="1">The sequence shown here is derived from an EMBL/GenBank/DDBJ whole genome shotgun (WGS) entry which is preliminary data.</text>
</comment>
<name>A0ABQ8IV45_DERPT</name>
<reference evidence="1 2" key="1">
    <citation type="journal article" date="2018" name="J. Allergy Clin. Immunol.">
        <title>High-quality assembly of Dermatophagoides pteronyssinus genome and transcriptome reveals a wide range of novel allergens.</title>
        <authorList>
            <person name="Liu X.Y."/>
            <person name="Yang K.Y."/>
            <person name="Wang M.Q."/>
            <person name="Kwok J.S."/>
            <person name="Zeng X."/>
            <person name="Yang Z."/>
            <person name="Xiao X.J."/>
            <person name="Lau C.P."/>
            <person name="Li Y."/>
            <person name="Huang Z.M."/>
            <person name="Ba J.G."/>
            <person name="Yim A.K."/>
            <person name="Ouyang C.Y."/>
            <person name="Ngai S.M."/>
            <person name="Chan T.F."/>
            <person name="Leung E.L."/>
            <person name="Liu L."/>
            <person name="Liu Z.G."/>
            <person name="Tsui S.K."/>
        </authorList>
    </citation>
    <scope>NUCLEOTIDE SEQUENCE [LARGE SCALE GENOMIC DNA]</scope>
    <source>
        <strain evidence="1">Derp</strain>
    </source>
</reference>
<accession>A0ABQ8IV45</accession>
<protein>
    <submittedName>
        <fullName evidence="1">Uncharacterized protein</fullName>
    </submittedName>
</protein>
<sequence>MKQIAPNVRNDKSKNVFYIKNKFENNLQSKKCCYIKCQFRKKKRTTRLVQKRNIKNTTRRKFRCYQYRHRNHPLH</sequence>
<organism evidence="1 2">
    <name type="scientific">Dermatophagoides pteronyssinus</name>
    <name type="common">European house dust mite</name>
    <dbReference type="NCBI Taxonomy" id="6956"/>
    <lineage>
        <taxon>Eukaryota</taxon>
        <taxon>Metazoa</taxon>
        <taxon>Ecdysozoa</taxon>
        <taxon>Arthropoda</taxon>
        <taxon>Chelicerata</taxon>
        <taxon>Arachnida</taxon>
        <taxon>Acari</taxon>
        <taxon>Acariformes</taxon>
        <taxon>Sarcoptiformes</taxon>
        <taxon>Astigmata</taxon>
        <taxon>Psoroptidia</taxon>
        <taxon>Analgoidea</taxon>
        <taxon>Pyroglyphidae</taxon>
        <taxon>Dermatophagoidinae</taxon>
        <taxon>Dermatophagoides</taxon>
    </lineage>
</organism>
<gene>
    <name evidence="1" type="ORF">DERP_009524</name>
</gene>
<reference evidence="1 2" key="2">
    <citation type="journal article" date="2022" name="Mol. Biol. Evol.">
        <title>Comparative Genomics Reveals Insights into the Divergent Evolution of Astigmatic Mites and Household Pest Adaptations.</title>
        <authorList>
            <person name="Xiong Q."/>
            <person name="Wan A.T."/>
            <person name="Liu X."/>
            <person name="Fung C.S."/>
            <person name="Xiao X."/>
            <person name="Malainual N."/>
            <person name="Hou J."/>
            <person name="Wang L."/>
            <person name="Wang M."/>
            <person name="Yang K.Y."/>
            <person name="Cui Y."/>
            <person name="Leung E.L."/>
            <person name="Nong W."/>
            <person name="Shin S.K."/>
            <person name="Au S.W."/>
            <person name="Jeong K.Y."/>
            <person name="Chew F.T."/>
            <person name="Hui J.H."/>
            <person name="Leung T.F."/>
            <person name="Tungtrongchitr A."/>
            <person name="Zhong N."/>
            <person name="Liu Z."/>
            <person name="Tsui S.K."/>
        </authorList>
    </citation>
    <scope>NUCLEOTIDE SEQUENCE [LARGE SCALE GENOMIC DNA]</scope>
    <source>
        <strain evidence="1">Derp</strain>
    </source>
</reference>
<evidence type="ECO:0000313" key="2">
    <source>
        <dbReference type="Proteomes" id="UP000887458"/>
    </source>
</evidence>